<evidence type="ECO:0000313" key="2">
    <source>
        <dbReference type="WBParaSite" id="PgR003_g206_t02"/>
    </source>
</evidence>
<organism evidence="1 2">
    <name type="scientific">Parascaris univalens</name>
    <name type="common">Nematode worm</name>
    <dbReference type="NCBI Taxonomy" id="6257"/>
    <lineage>
        <taxon>Eukaryota</taxon>
        <taxon>Metazoa</taxon>
        <taxon>Ecdysozoa</taxon>
        <taxon>Nematoda</taxon>
        <taxon>Chromadorea</taxon>
        <taxon>Rhabditida</taxon>
        <taxon>Spirurina</taxon>
        <taxon>Ascaridomorpha</taxon>
        <taxon>Ascaridoidea</taxon>
        <taxon>Ascarididae</taxon>
        <taxon>Parascaris</taxon>
    </lineage>
</organism>
<evidence type="ECO:0000313" key="1">
    <source>
        <dbReference type="Proteomes" id="UP000887569"/>
    </source>
</evidence>
<proteinExistence type="predicted"/>
<dbReference type="Proteomes" id="UP000887569">
    <property type="component" value="Unplaced"/>
</dbReference>
<keyword evidence="1" id="KW-1185">Reference proteome</keyword>
<reference evidence="2" key="1">
    <citation type="submission" date="2022-11" db="UniProtKB">
        <authorList>
            <consortium name="WormBaseParasite"/>
        </authorList>
    </citation>
    <scope>IDENTIFICATION</scope>
</reference>
<sequence length="120" mass="13668">MARITRSDSLRKHGGEDEDISAKVEIEVLDSEVKSNLTDSDMAFDRKFIVAKGTSLNRKLLYALRHPRTSTSSLYAIGENNIDEVLRVADPHRYSLLRVLENFVEQLRRLLIIALIFGHS</sequence>
<accession>A0A915ADP7</accession>
<dbReference type="AlphaFoldDB" id="A0A915ADP7"/>
<name>A0A915ADP7_PARUN</name>
<dbReference type="WBParaSite" id="PgR003_g206_t02">
    <property type="protein sequence ID" value="PgR003_g206_t02"/>
    <property type="gene ID" value="PgR003_g206"/>
</dbReference>
<protein>
    <submittedName>
        <fullName evidence="2">Ribonuclease H2 subunit B wHTH domain-containing protein</fullName>
    </submittedName>
</protein>